<dbReference type="AlphaFoldDB" id="A0AAE3EYI2"/>
<dbReference type="GO" id="GO:0009279">
    <property type="term" value="C:cell outer membrane"/>
    <property type="evidence" value="ECO:0007669"/>
    <property type="project" value="UniProtKB-SubCell"/>
</dbReference>
<dbReference type="Gene3D" id="1.25.40.390">
    <property type="match status" value="1"/>
</dbReference>
<protein>
    <submittedName>
        <fullName evidence="8">RagB/SusD family nutrient uptake outer membrane protein</fullName>
    </submittedName>
</protein>
<feature type="domain" description="RagB/SusD" evidence="6">
    <location>
        <begin position="323"/>
        <end position="506"/>
    </location>
</feature>
<reference evidence="8" key="1">
    <citation type="submission" date="2023-02" db="EMBL/GenBank/DDBJ databases">
        <title>Genome of Flavobacteriaceae gen. nov. sp. strain F89.</title>
        <authorList>
            <person name="Wang Y."/>
        </authorList>
    </citation>
    <scope>NUCLEOTIDE SEQUENCE</scope>
    <source>
        <strain evidence="8">F89</strain>
    </source>
</reference>
<comment type="subcellular location">
    <subcellularLocation>
        <location evidence="1">Cell outer membrane</location>
    </subcellularLocation>
</comment>
<proteinExistence type="inferred from homology"/>
<dbReference type="RefSeq" id="WP_317903642.1">
    <property type="nucleotide sequence ID" value="NZ_JAIRBC010000034.1"/>
</dbReference>
<evidence type="ECO:0000259" key="6">
    <source>
        <dbReference type="Pfam" id="PF07980"/>
    </source>
</evidence>
<organism evidence="8 9">
    <name type="scientific">Cerina litoralis</name>
    <dbReference type="NCBI Taxonomy" id="2874477"/>
    <lineage>
        <taxon>Bacteria</taxon>
        <taxon>Pseudomonadati</taxon>
        <taxon>Bacteroidota</taxon>
        <taxon>Flavobacteriia</taxon>
        <taxon>Flavobacteriales</taxon>
        <taxon>Flavobacteriaceae</taxon>
        <taxon>Cerina</taxon>
    </lineage>
</organism>
<evidence type="ECO:0000256" key="2">
    <source>
        <dbReference type="ARBA" id="ARBA00006275"/>
    </source>
</evidence>
<evidence type="ECO:0000256" key="1">
    <source>
        <dbReference type="ARBA" id="ARBA00004442"/>
    </source>
</evidence>
<evidence type="ECO:0000313" key="8">
    <source>
        <dbReference type="EMBL" id="MCG2462504.1"/>
    </source>
</evidence>
<evidence type="ECO:0000259" key="7">
    <source>
        <dbReference type="Pfam" id="PF14322"/>
    </source>
</evidence>
<dbReference type="SUPFAM" id="SSF48452">
    <property type="entry name" value="TPR-like"/>
    <property type="match status" value="1"/>
</dbReference>
<evidence type="ECO:0000256" key="3">
    <source>
        <dbReference type="ARBA" id="ARBA00022729"/>
    </source>
</evidence>
<name>A0AAE3EYI2_9FLAO</name>
<dbReference type="PROSITE" id="PS51257">
    <property type="entry name" value="PROKAR_LIPOPROTEIN"/>
    <property type="match status" value="1"/>
</dbReference>
<evidence type="ECO:0000313" key="9">
    <source>
        <dbReference type="Proteomes" id="UP001200642"/>
    </source>
</evidence>
<dbReference type="InterPro" id="IPR011990">
    <property type="entry name" value="TPR-like_helical_dom_sf"/>
</dbReference>
<dbReference type="Pfam" id="PF07980">
    <property type="entry name" value="SusD_RagB"/>
    <property type="match status" value="1"/>
</dbReference>
<dbReference type="InterPro" id="IPR012944">
    <property type="entry name" value="SusD_RagB_dom"/>
</dbReference>
<evidence type="ECO:0000256" key="4">
    <source>
        <dbReference type="ARBA" id="ARBA00023136"/>
    </source>
</evidence>
<dbReference type="InterPro" id="IPR033985">
    <property type="entry name" value="SusD-like_N"/>
</dbReference>
<feature type="domain" description="SusD-like N-terminal" evidence="7">
    <location>
        <begin position="111"/>
        <end position="235"/>
    </location>
</feature>
<keyword evidence="9" id="KW-1185">Reference proteome</keyword>
<comment type="caution">
    <text evidence="8">The sequence shown here is derived from an EMBL/GenBank/DDBJ whole genome shotgun (WGS) entry which is preliminary data.</text>
</comment>
<comment type="similarity">
    <text evidence="2">Belongs to the SusD family.</text>
</comment>
<dbReference type="EMBL" id="JAIRBC010000034">
    <property type="protein sequence ID" value="MCG2462504.1"/>
    <property type="molecule type" value="Genomic_DNA"/>
</dbReference>
<gene>
    <name evidence="8" type="ORF">K8352_17215</name>
</gene>
<keyword evidence="4" id="KW-0472">Membrane</keyword>
<keyword evidence="3" id="KW-0732">Signal</keyword>
<dbReference type="Proteomes" id="UP001200642">
    <property type="component" value="Unassembled WGS sequence"/>
</dbReference>
<sequence length="572" mass="64081">MKNRKYRLPYIWIVNVAFSALLMGCSDYLDVEPSAIRSGDNFVTNDENAVTTVNSIYNILAGHERWQGGLLESSSFYIGEILADFSEMGAIKGDYDDLERMIEWRPFTDEIILYGIWKRSYDGIYRSDYVLGSLPDAPIDPELKKRLLGEAYFLKGMNILRLVKVFGNVPLGDGIIPPDQYGNIPQKTMHEGFEMAADNFRKSIVRLPKRSEYSLNDLGRATEGAAQSMLARLYMLQAGMDKDALSTAWDSVYHYTNKVIQSGEYSLVPNYASIQEPEGENNSESIFELQFGSSATLNIGLGGDRSAVGTTSQIRCGIRGAENEGLPGGWGYFQPTQLLVNEFEPNDPRLSSCVYGPNYNDGIVYGVARNYNLSQMQSEYYNRKLAIDPETEASDLATSASNSSRNLRVMRYADVLLMHAEAAYYTGKEGEALIDIEMVRERARNSTNAKGFELGSDNYVATGNSNSLPMVNASGVDLLHAIWHERSVELALEDMRYWDLVRTGRYLDRLDVIKNTSKDPMANELRFANIDLRGNCQARCIEGPRGIKDIPMFPIPGAEAIKWNLKQVIGIY</sequence>
<dbReference type="Pfam" id="PF14322">
    <property type="entry name" value="SusD-like_3"/>
    <property type="match status" value="1"/>
</dbReference>
<evidence type="ECO:0000256" key="5">
    <source>
        <dbReference type="ARBA" id="ARBA00023237"/>
    </source>
</evidence>
<keyword evidence="5" id="KW-0998">Cell outer membrane</keyword>
<accession>A0AAE3EYI2</accession>